<dbReference type="GO" id="GO:0005829">
    <property type="term" value="C:cytosol"/>
    <property type="evidence" value="ECO:0007669"/>
    <property type="project" value="TreeGrafter"/>
</dbReference>
<name>A0A5C5VME5_9BACT</name>
<organism evidence="7 8">
    <name type="scientific">Blastopirellula retiformator</name>
    <dbReference type="NCBI Taxonomy" id="2527970"/>
    <lineage>
        <taxon>Bacteria</taxon>
        <taxon>Pseudomonadati</taxon>
        <taxon>Planctomycetota</taxon>
        <taxon>Planctomycetia</taxon>
        <taxon>Pirellulales</taxon>
        <taxon>Pirellulaceae</taxon>
        <taxon>Blastopirellula</taxon>
    </lineage>
</organism>
<reference evidence="7 8" key="1">
    <citation type="submission" date="2019-02" db="EMBL/GenBank/DDBJ databases">
        <title>Deep-cultivation of Planctomycetes and their phenomic and genomic characterization uncovers novel biology.</title>
        <authorList>
            <person name="Wiegand S."/>
            <person name="Jogler M."/>
            <person name="Boedeker C."/>
            <person name="Pinto D."/>
            <person name="Vollmers J."/>
            <person name="Rivas-Marin E."/>
            <person name="Kohn T."/>
            <person name="Peeters S.H."/>
            <person name="Heuer A."/>
            <person name="Rast P."/>
            <person name="Oberbeckmann S."/>
            <person name="Bunk B."/>
            <person name="Jeske O."/>
            <person name="Meyerdierks A."/>
            <person name="Storesund J.E."/>
            <person name="Kallscheuer N."/>
            <person name="Luecker S."/>
            <person name="Lage O.M."/>
            <person name="Pohl T."/>
            <person name="Merkel B.J."/>
            <person name="Hornburger P."/>
            <person name="Mueller R.-W."/>
            <person name="Bruemmer F."/>
            <person name="Labrenz M."/>
            <person name="Spormann A.M."/>
            <person name="Op Den Camp H."/>
            <person name="Overmann J."/>
            <person name="Amann R."/>
            <person name="Jetten M.S.M."/>
            <person name="Mascher T."/>
            <person name="Medema M.H."/>
            <person name="Devos D.P."/>
            <person name="Kaster A.-K."/>
            <person name="Ovreas L."/>
            <person name="Rohde M."/>
            <person name="Galperin M.Y."/>
            <person name="Jogler C."/>
        </authorList>
    </citation>
    <scope>NUCLEOTIDE SEQUENCE [LARGE SCALE GENOMIC DNA]</scope>
    <source>
        <strain evidence="7 8">Enr8</strain>
    </source>
</reference>
<dbReference type="Gene3D" id="3.30.420.140">
    <property type="entry name" value="YqgF/RNase H-like domain"/>
    <property type="match status" value="1"/>
</dbReference>
<dbReference type="OrthoDB" id="9790539at2"/>
<evidence type="ECO:0000313" key="8">
    <source>
        <dbReference type="Proteomes" id="UP000318878"/>
    </source>
</evidence>
<gene>
    <name evidence="7" type="primary">yrrK</name>
    <name evidence="7" type="ORF">Enr8_09500</name>
</gene>
<evidence type="ECO:0000256" key="1">
    <source>
        <dbReference type="ARBA" id="ARBA00022490"/>
    </source>
</evidence>
<dbReference type="PANTHER" id="PTHR33317">
    <property type="entry name" value="POLYNUCLEOTIDYL TRANSFERASE, RIBONUCLEASE H-LIKE SUPERFAMILY PROTEIN"/>
    <property type="match status" value="1"/>
</dbReference>
<dbReference type="Pfam" id="PF03652">
    <property type="entry name" value="RuvX"/>
    <property type="match status" value="1"/>
</dbReference>
<dbReference type="GO" id="GO:0004518">
    <property type="term" value="F:nuclease activity"/>
    <property type="evidence" value="ECO:0007669"/>
    <property type="project" value="UniProtKB-KW"/>
</dbReference>
<comment type="caution">
    <text evidence="7">The sequence shown here is derived from an EMBL/GenBank/DDBJ whole genome shotgun (WGS) entry which is preliminary data.</text>
</comment>
<evidence type="ECO:0000259" key="6">
    <source>
        <dbReference type="SMART" id="SM00732"/>
    </source>
</evidence>
<evidence type="ECO:0000256" key="4">
    <source>
        <dbReference type="ARBA" id="ARBA00022801"/>
    </source>
</evidence>
<dbReference type="PANTHER" id="PTHR33317:SF4">
    <property type="entry name" value="POLYNUCLEOTIDYL TRANSFERASE, RIBONUCLEASE H-LIKE SUPERFAMILY PROTEIN"/>
    <property type="match status" value="1"/>
</dbReference>
<dbReference type="NCBIfam" id="TIGR00250">
    <property type="entry name" value="RNAse_H_YqgF"/>
    <property type="match status" value="1"/>
</dbReference>
<proteinExistence type="inferred from homology"/>
<evidence type="ECO:0000256" key="3">
    <source>
        <dbReference type="ARBA" id="ARBA00022722"/>
    </source>
</evidence>
<dbReference type="InterPro" id="IPR037027">
    <property type="entry name" value="YqgF/RNaseH-like_dom_sf"/>
</dbReference>
<dbReference type="Proteomes" id="UP000318878">
    <property type="component" value="Unassembled WGS sequence"/>
</dbReference>
<dbReference type="HAMAP" id="MF_00651">
    <property type="entry name" value="Nuclease_YqgF"/>
    <property type="match status" value="1"/>
</dbReference>
<dbReference type="SMART" id="SM00732">
    <property type="entry name" value="YqgFc"/>
    <property type="match status" value="1"/>
</dbReference>
<accession>A0A5C5VME5</accession>
<keyword evidence="1 5" id="KW-0963">Cytoplasm</keyword>
<keyword evidence="2 5" id="KW-0690">Ribosome biogenesis</keyword>
<protein>
    <recommendedName>
        <fullName evidence="5">Putative pre-16S rRNA nuclease</fullName>
        <ecNumber evidence="5">3.1.-.-</ecNumber>
    </recommendedName>
</protein>
<dbReference type="SUPFAM" id="SSF53098">
    <property type="entry name" value="Ribonuclease H-like"/>
    <property type="match status" value="1"/>
</dbReference>
<keyword evidence="8" id="KW-1185">Reference proteome</keyword>
<evidence type="ECO:0000256" key="5">
    <source>
        <dbReference type="HAMAP-Rule" id="MF_00651"/>
    </source>
</evidence>
<keyword evidence="4 5" id="KW-0378">Hydrolase</keyword>
<dbReference type="EMBL" id="SJPF01000001">
    <property type="protein sequence ID" value="TWT39253.1"/>
    <property type="molecule type" value="Genomic_DNA"/>
</dbReference>
<keyword evidence="3 5" id="KW-0540">Nuclease</keyword>
<comment type="subcellular location">
    <subcellularLocation>
        <location evidence="5">Cytoplasm</location>
    </subcellularLocation>
</comment>
<feature type="domain" description="YqgF/RNase H-like" evidence="6">
    <location>
        <begin position="13"/>
        <end position="113"/>
    </location>
</feature>
<comment type="similarity">
    <text evidence="5">Belongs to the YqgF HJR family.</text>
</comment>
<evidence type="ECO:0000256" key="2">
    <source>
        <dbReference type="ARBA" id="ARBA00022517"/>
    </source>
</evidence>
<dbReference type="InterPro" id="IPR006641">
    <property type="entry name" value="YqgF/RNaseH-like_dom"/>
</dbReference>
<dbReference type="GO" id="GO:0000967">
    <property type="term" value="P:rRNA 5'-end processing"/>
    <property type="evidence" value="ECO:0007669"/>
    <property type="project" value="UniProtKB-UniRule"/>
</dbReference>
<dbReference type="InterPro" id="IPR012337">
    <property type="entry name" value="RNaseH-like_sf"/>
</dbReference>
<evidence type="ECO:0000313" key="7">
    <source>
        <dbReference type="EMBL" id="TWT39253.1"/>
    </source>
</evidence>
<dbReference type="InterPro" id="IPR005227">
    <property type="entry name" value="YqgF"/>
</dbReference>
<dbReference type="AlphaFoldDB" id="A0A5C5VME5"/>
<dbReference type="CDD" id="cd16964">
    <property type="entry name" value="YqgF"/>
    <property type="match status" value="1"/>
</dbReference>
<sequence>MSDAAIPEIPPVGRIAGVDFGTVRIGIAITDPERILASPLDNYNRRTQKLDRQYFEQLAREERIVLFVVGVPVHMSGAESGKSGEARKFGKWLGDITGIPIIYYDERFTSSIAKEMLGGLGLTKQKKKAKIDKLAAQILLTAYLENPTRAEAGLESLDD</sequence>
<comment type="function">
    <text evidence="5">Could be a nuclease involved in processing of the 5'-end of pre-16S rRNA.</text>
</comment>
<dbReference type="GO" id="GO:0016788">
    <property type="term" value="F:hydrolase activity, acting on ester bonds"/>
    <property type="evidence" value="ECO:0007669"/>
    <property type="project" value="UniProtKB-UniRule"/>
</dbReference>
<dbReference type="EC" id="3.1.-.-" evidence="5"/>
<dbReference type="RefSeq" id="WP_146429438.1">
    <property type="nucleotide sequence ID" value="NZ_SJPF01000001.1"/>
</dbReference>